<keyword evidence="3" id="KW-0433">Leucine-rich repeat</keyword>
<dbReference type="EMBL" id="NBSK02000001">
    <property type="protein sequence ID" value="KAJ0228617.1"/>
    <property type="molecule type" value="Genomic_DNA"/>
</dbReference>
<reference evidence="8 9" key="1">
    <citation type="journal article" date="2017" name="Nat. Commun.">
        <title>Genome assembly with in vitro proximity ligation data and whole-genome triplication in lettuce.</title>
        <authorList>
            <person name="Reyes-Chin-Wo S."/>
            <person name="Wang Z."/>
            <person name="Yang X."/>
            <person name="Kozik A."/>
            <person name="Arikit S."/>
            <person name="Song C."/>
            <person name="Xia L."/>
            <person name="Froenicke L."/>
            <person name="Lavelle D.O."/>
            <person name="Truco M.J."/>
            <person name="Xia R."/>
            <person name="Zhu S."/>
            <person name="Xu C."/>
            <person name="Xu H."/>
            <person name="Xu X."/>
            <person name="Cox K."/>
            <person name="Korf I."/>
            <person name="Meyers B.C."/>
            <person name="Michelmore R.W."/>
        </authorList>
    </citation>
    <scope>NUCLEOTIDE SEQUENCE [LARGE SCALE GENOMIC DNA]</scope>
    <source>
        <strain evidence="9">cv. Salinas</strain>
        <tissue evidence="8">Seedlings</tissue>
    </source>
</reference>
<evidence type="ECO:0000256" key="5">
    <source>
        <dbReference type="ARBA" id="ARBA00022737"/>
    </source>
</evidence>
<evidence type="ECO:0000256" key="2">
    <source>
        <dbReference type="ARBA" id="ARBA00009592"/>
    </source>
</evidence>
<evidence type="ECO:0000256" key="3">
    <source>
        <dbReference type="ARBA" id="ARBA00022614"/>
    </source>
</evidence>
<dbReference type="PRINTS" id="PR00019">
    <property type="entry name" value="LEURICHRPT"/>
</dbReference>
<keyword evidence="5" id="KW-0677">Repeat</keyword>
<dbReference type="InterPro" id="IPR003591">
    <property type="entry name" value="Leu-rich_rpt_typical-subtyp"/>
</dbReference>
<keyword evidence="7" id="KW-0325">Glycoprotein</keyword>
<accession>A0A9R1XYI1</accession>
<dbReference type="Proteomes" id="UP000235145">
    <property type="component" value="Unassembled WGS sequence"/>
</dbReference>
<comment type="subcellular location">
    <subcellularLocation>
        <location evidence="1">Membrane</location>
    </subcellularLocation>
</comment>
<comment type="caution">
    <text evidence="8">The sequence shown here is derived from an EMBL/GenBank/DDBJ whole genome shotgun (WGS) entry which is preliminary data.</text>
</comment>
<dbReference type="Pfam" id="PF13855">
    <property type="entry name" value="LRR_8"/>
    <property type="match status" value="3"/>
</dbReference>
<dbReference type="InterPro" id="IPR001611">
    <property type="entry name" value="Leu-rich_rpt"/>
</dbReference>
<evidence type="ECO:0008006" key="10">
    <source>
        <dbReference type="Google" id="ProtNLM"/>
    </source>
</evidence>
<organism evidence="8 9">
    <name type="scientific">Lactuca sativa</name>
    <name type="common">Garden lettuce</name>
    <dbReference type="NCBI Taxonomy" id="4236"/>
    <lineage>
        <taxon>Eukaryota</taxon>
        <taxon>Viridiplantae</taxon>
        <taxon>Streptophyta</taxon>
        <taxon>Embryophyta</taxon>
        <taxon>Tracheophyta</taxon>
        <taxon>Spermatophyta</taxon>
        <taxon>Magnoliopsida</taxon>
        <taxon>eudicotyledons</taxon>
        <taxon>Gunneridae</taxon>
        <taxon>Pentapetalae</taxon>
        <taxon>asterids</taxon>
        <taxon>campanulids</taxon>
        <taxon>Asterales</taxon>
        <taxon>Asteraceae</taxon>
        <taxon>Cichorioideae</taxon>
        <taxon>Cichorieae</taxon>
        <taxon>Lactucinae</taxon>
        <taxon>Lactuca</taxon>
    </lineage>
</organism>
<dbReference type="PANTHER" id="PTHR48062">
    <property type="entry name" value="RECEPTOR-LIKE PROTEIN 14"/>
    <property type="match status" value="1"/>
</dbReference>
<dbReference type="GO" id="GO:0005886">
    <property type="term" value="C:plasma membrane"/>
    <property type="evidence" value="ECO:0007669"/>
    <property type="project" value="UniProtKB-SubCell"/>
</dbReference>
<dbReference type="InterPro" id="IPR051502">
    <property type="entry name" value="RLP_Defense_Trigger"/>
</dbReference>
<sequence length="607" mass="68739">MVVWKIQGDCIEEERKELPEIKASHIKSYDFEIDDFLPTWVDYGSSSPEDGGRNCCDWERVSCNTTTGHNSLDKEFMKTGLEKFSSLKKLEVLDLSMNYDIDNDILPSLRTLTSLKILDHQSKTFHDLPHLKVLLLKGCNFSGTLPMEGFASFHHLEVLDLSYNSFVGSIPLAIHAISSLRALSFANNELNDSLPDQWLCELKNLHELDLRNNMFDGILLQCFNNLSSLELLDISLNRFTRILPPSLIANLTSLKYIDFSHNKFEGPFLFSSFSNHTKLIVVGLRSDNDKFEVETEEPIDWIPEFQLEVLELSNCNINGHKGHVVPGFLVHKHKLRVVNMNDNSLKGHFPNWLIKNSTNLEVLLLRNNSFGGMPLYRSVNLLELDISGNHMTGAIPDKTPKFFPNISCLDFSRNALSGAIPSSIGDLSELSVLDLSDNKLSGEVPNGLFTNVSHLRILRLSMNKLHGQVLSGNLSMRDIERVHLDNNYFTGEIGTKSMEKLERLSVLDISNNFFTGMIPDWISSMSYLSELVVRNNSFEGQFPYGSTPSSFLDISQNSFFGPIPSCLNLQKNEASSFGWLDSVEDCMFTCYYFLCDSVRKPYMIFCK</sequence>
<dbReference type="SMART" id="SM00369">
    <property type="entry name" value="LRR_TYP"/>
    <property type="match status" value="4"/>
</dbReference>
<dbReference type="Gene3D" id="3.80.10.10">
    <property type="entry name" value="Ribonuclease Inhibitor"/>
    <property type="match status" value="4"/>
</dbReference>
<dbReference type="Pfam" id="PF00560">
    <property type="entry name" value="LRR_1"/>
    <property type="match status" value="1"/>
</dbReference>
<evidence type="ECO:0000256" key="6">
    <source>
        <dbReference type="ARBA" id="ARBA00023136"/>
    </source>
</evidence>
<name>A0A9R1XYI1_LACSA</name>
<evidence type="ECO:0000256" key="7">
    <source>
        <dbReference type="ARBA" id="ARBA00023180"/>
    </source>
</evidence>
<proteinExistence type="inferred from homology"/>
<evidence type="ECO:0000313" key="8">
    <source>
        <dbReference type="EMBL" id="KAJ0228617.1"/>
    </source>
</evidence>
<evidence type="ECO:0000256" key="1">
    <source>
        <dbReference type="ARBA" id="ARBA00004370"/>
    </source>
</evidence>
<keyword evidence="6" id="KW-0472">Membrane</keyword>
<comment type="similarity">
    <text evidence="2">Belongs to the RLP family.</text>
</comment>
<keyword evidence="4" id="KW-0732">Signal</keyword>
<evidence type="ECO:0000313" key="9">
    <source>
        <dbReference type="Proteomes" id="UP000235145"/>
    </source>
</evidence>
<keyword evidence="9" id="KW-1185">Reference proteome</keyword>
<dbReference type="AlphaFoldDB" id="A0A9R1XYI1"/>
<dbReference type="GO" id="GO:0006952">
    <property type="term" value="P:defense response"/>
    <property type="evidence" value="ECO:0007669"/>
    <property type="project" value="UniProtKB-ARBA"/>
</dbReference>
<dbReference type="SUPFAM" id="SSF52058">
    <property type="entry name" value="L domain-like"/>
    <property type="match status" value="2"/>
</dbReference>
<dbReference type="FunFam" id="3.80.10.10:FF:000041">
    <property type="entry name" value="LRR receptor-like serine/threonine-protein kinase ERECTA"/>
    <property type="match status" value="1"/>
</dbReference>
<dbReference type="GO" id="GO:0051707">
    <property type="term" value="P:response to other organism"/>
    <property type="evidence" value="ECO:0007669"/>
    <property type="project" value="UniProtKB-ARBA"/>
</dbReference>
<dbReference type="InterPro" id="IPR032675">
    <property type="entry name" value="LRR_dom_sf"/>
</dbReference>
<dbReference type="GO" id="GO:0012505">
    <property type="term" value="C:endomembrane system"/>
    <property type="evidence" value="ECO:0007669"/>
    <property type="project" value="UniProtKB-SubCell"/>
</dbReference>
<gene>
    <name evidence="8" type="ORF">LSAT_V11C100013730</name>
</gene>
<dbReference type="PANTHER" id="PTHR48062:SF21">
    <property type="entry name" value="RECEPTOR-LIKE PROTEIN 12"/>
    <property type="match status" value="1"/>
</dbReference>
<protein>
    <recommendedName>
        <fullName evidence="10">Leucine-rich repeat-containing N-terminal plant-type domain-containing protein</fullName>
    </recommendedName>
</protein>
<evidence type="ECO:0000256" key="4">
    <source>
        <dbReference type="ARBA" id="ARBA00022729"/>
    </source>
</evidence>